<feature type="region of interest" description="Disordered" evidence="1">
    <location>
        <begin position="632"/>
        <end position="667"/>
    </location>
</feature>
<comment type="caution">
    <text evidence="3">The sequence shown here is derived from an EMBL/GenBank/DDBJ whole genome shotgun (WGS) entry which is preliminary data.</text>
</comment>
<feature type="compositionally biased region" description="Low complexity" evidence="1">
    <location>
        <begin position="640"/>
        <end position="661"/>
    </location>
</feature>
<dbReference type="Proteomes" id="UP000095767">
    <property type="component" value="Unassembled WGS sequence"/>
</dbReference>
<feature type="domain" description="C2 NT-type" evidence="2">
    <location>
        <begin position="7"/>
        <end position="181"/>
    </location>
</feature>
<name>A0A1E5WBS0_9POAL</name>
<dbReference type="Pfam" id="PF10358">
    <property type="entry name" value="NT-C2"/>
    <property type="match status" value="1"/>
</dbReference>
<gene>
    <name evidence="3" type="ORF">BAE44_0004112</name>
</gene>
<proteinExistence type="predicted"/>
<dbReference type="InterPro" id="IPR019448">
    <property type="entry name" value="NT-C2"/>
</dbReference>
<protein>
    <recommendedName>
        <fullName evidence="2">C2 NT-type domain-containing protein</fullName>
    </recommendedName>
</protein>
<feature type="compositionally biased region" description="Low complexity" evidence="1">
    <location>
        <begin position="199"/>
        <end position="211"/>
    </location>
</feature>
<evidence type="ECO:0000313" key="4">
    <source>
        <dbReference type="Proteomes" id="UP000095767"/>
    </source>
</evidence>
<feature type="region of interest" description="Disordered" evidence="1">
    <location>
        <begin position="191"/>
        <end position="212"/>
    </location>
</feature>
<evidence type="ECO:0000313" key="3">
    <source>
        <dbReference type="EMBL" id="OEL34869.1"/>
    </source>
</evidence>
<dbReference type="PANTHER" id="PTHR31182">
    <property type="entry name" value="C2 NT-TYPE DOMAIN-CONTAINING PROTEIN"/>
    <property type="match status" value="1"/>
</dbReference>
<dbReference type="AlphaFoldDB" id="A0A1E5WBS0"/>
<dbReference type="PROSITE" id="PS51840">
    <property type="entry name" value="C2_NT"/>
    <property type="match status" value="1"/>
</dbReference>
<organism evidence="3 4">
    <name type="scientific">Dichanthelium oligosanthes</name>
    <dbReference type="NCBI Taxonomy" id="888268"/>
    <lineage>
        <taxon>Eukaryota</taxon>
        <taxon>Viridiplantae</taxon>
        <taxon>Streptophyta</taxon>
        <taxon>Embryophyta</taxon>
        <taxon>Tracheophyta</taxon>
        <taxon>Spermatophyta</taxon>
        <taxon>Magnoliopsida</taxon>
        <taxon>Liliopsida</taxon>
        <taxon>Poales</taxon>
        <taxon>Poaceae</taxon>
        <taxon>PACMAD clade</taxon>
        <taxon>Panicoideae</taxon>
        <taxon>Panicodae</taxon>
        <taxon>Paniceae</taxon>
        <taxon>Dichantheliinae</taxon>
        <taxon>Dichanthelium</taxon>
    </lineage>
</organism>
<feature type="region of interest" description="Disordered" evidence="1">
    <location>
        <begin position="28"/>
        <end position="52"/>
    </location>
</feature>
<keyword evidence="4" id="KW-1185">Reference proteome</keyword>
<reference evidence="3 4" key="1">
    <citation type="submission" date="2016-09" db="EMBL/GenBank/DDBJ databases">
        <title>The draft genome of Dichanthelium oligosanthes: A C3 panicoid grass species.</title>
        <authorList>
            <person name="Studer A.J."/>
            <person name="Schnable J.C."/>
            <person name="Brutnell T.P."/>
        </authorList>
    </citation>
    <scope>NUCLEOTIDE SEQUENCE [LARGE SCALE GENOMIC DNA]</scope>
    <source>
        <strain evidence="4">cv. Kellogg 1175</strain>
        <tissue evidence="3">Leaf</tissue>
    </source>
</reference>
<sequence>MVARMMRWPRPPAARKFRVHLVVRRAEGLPPPPAPAPAAEPASASPEREAPPRAVAAEVRWKGPRASSPLVSLRRAAVRRNRTRGEADAAWEEEFESVVTLAAASQREGAAFQPWELAFCVFSDINIGPKNKPSILGAASLNLADYASAAEEAIEIILPLSVPGVEPESAPSLHLTLSMVELIAVQETSDASQRPAATLPLSPSSGDSLPGGKDEVSVIKAGLRKVKILTDLVSTRRSKKNCQYDEGGEDKFCVNSDGAEYPCDTESLDDDLDDGVQVDEIGDSTIRKSFSYGSLQSVNYVGGLVYAHAKIDGEHEDWIYYSHRKSDVGYHVEKVLPSTAEETVLPTAKRSILPWRKRKLGLRSLKAKGEPLLKKAYGEEGGDDIDYDRRLLTSSDESVSEGSRGEDGSANGMVSEFGDDNFVVGNWELKEIISRDGHMKLSSQVFFASIDQRSERAAGESACTALVAVIADWFQANQNMMPIQSQFDNLIREGSLEWRNLCENETYRECFPDKHFDLETVLHAKIRPLAVSPSKSFIGFFQPEGDDDMSGFDFLNGAMSFDNIWDEITQAAEFSSSDNPNLYIVSWNDHFFLLKVEHDAYYIIDTLGERLHEGCSQAYILKFDNSTTIHKVQAEKKPSSPDSSGPLKDSSGSESSSTDQDSGNDIEENVLVSKGKESCKEYIKSFLASIPIRELQVDIKKGLMASTPLHHRLQIEFHYTQSSPKEIASAPQLLTIDAPFEFSWPEPPPTMEVALTSVVSVV</sequence>
<evidence type="ECO:0000256" key="1">
    <source>
        <dbReference type="SAM" id="MobiDB-lite"/>
    </source>
</evidence>
<dbReference type="PANTHER" id="PTHR31182:SF15">
    <property type="entry name" value="F26K24.5 PROTEIN"/>
    <property type="match status" value="1"/>
</dbReference>
<feature type="compositionally biased region" description="Pro residues" evidence="1">
    <location>
        <begin position="29"/>
        <end position="38"/>
    </location>
</feature>
<dbReference type="OrthoDB" id="733571at2759"/>
<dbReference type="EMBL" id="LWDX02014097">
    <property type="protein sequence ID" value="OEL34869.1"/>
    <property type="molecule type" value="Genomic_DNA"/>
</dbReference>
<dbReference type="STRING" id="888268.A0A1E5WBS0"/>
<accession>A0A1E5WBS0</accession>
<evidence type="ECO:0000259" key="2">
    <source>
        <dbReference type="PROSITE" id="PS51840"/>
    </source>
</evidence>